<comment type="subcellular location">
    <subcellularLocation>
        <location evidence="1">Cell membrane</location>
        <topology evidence="1">Multi-pass membrane protein</topology>
    </subcellularLocation>
</comment>
<dbReference type="Pfam" id="PF05425">
    <property type="entry name" value="CopD"/>
    <property type="match status" value="1"/>
</dbReference>
<dbReference type="Pfam" id="PF09678">
    <property type="entry name" value="Caa3_CtaG"/>
    <property type="match status" value="1"/>
</dbReference>
<evidence type="ECO:0000256" key="1">
    <source>
        <dbReference type="ARBA" id="ARBA00004651"/>
    </source>
</evidence>
<dbReference type="EMBL" id="CP162511">
    <property type="protein sequence ID" value="XDI05553.1"/>
    <property type="molecule type" value="Genomic_DNA"/>
</dbReference>
<evidence type="ECO:0000256" key="7">
    <source>
        <dbReference type="SAM" id="Phobius"/>
    </source>
</evidence>
<organism evidence="9">
    <name type="scientific">Herbiconiux sp. A18JL235</name>
    <dbReference type="NCBI Taxonomy" id="3152363"/>
    <lineage>
        <taxon>Bacteria</taxon>
        <taxon>Bacillati</taxon>
        <taxon>Actinomycetota</taxon>
        <taxon>Actinomycetes</taxon>
        <taxon>Micrococcales</taxon>
        <taxon>Microbacteriaceae</taxon>
        <taxon>Herbiconiux</taxon>
    </lineage>
</organism>
<feature type="transmembrane region" description="Helical" evidence="7">
    <location>
        <begin position="595"/>
        <end position="616"/>
    </location>
</feature>
<keyword evidence="3 7" id="KW-0812">Transmembrane</keyword>
<feature type="transmembrane region" description="Helical" evidence="7">
    <location>
        <begin position="257"/>
        <end position="278"/>
    </location>
</feature>
<feature type="transmembrane region" description="Helical" evidence="7">
    <location>
        <begin position="473"/>
        <end position="497"/>
    </location>
</feature>
<evidence type="ECO:0000256" key="3">
    <source>
        <dbReference type="ARBA" id="ARBA00022692"/>
    </source>
</evidence>
<feature type="transmembrane region" description="Helical" evidence="7">
    <location>
        <begin position="224"/>
        <end position="245"/>
    </location>
</feature>
<dbReference type="GO" id="GO:0006825">
    <property type="term" value="P:copper ion transport"/>
    <property type="evidence" value="ECO:0007669"/>
    <property type="project" value="InterPro"/>
</dbReference>
<feature type="transmembrane region" description="Helical" evidence="7">
    <location>
        <begin position="50"/>
        <end position="73"/>
    </location>
</feature>
<dbReference type="PANTHER" id="PTHR34820">
    <property type="entry name" value="INNER MEMBRANE PROTEIN YEBZ"/>
    <property type="match status" value="1"/>
</dbReference>
<feature type="transmembrane region" description="Helical" evidence="7">
    <location>
        <begin position="363"/>
        <end position="383"/>
    </location>
</feature>
<reference evidence="9" key="1">
    <citation type="submission" date="2024-05" db="EMBL/GenBank/DDBJ databases">
        <title>Herbiconiux sp. A18JL235.</title>
        <authorList>
            <person name="Zhang G."/>
        </authorList>
    </citation>
    <scope>NUCLEOTIDE SEQUENCE</scope>
    <source>
        <strain evidence="9">A18JL235</strain>
    </source>
</reference>
<accession>A0AB39BH76</accession>
<dbReference type="InterPro" id="IPR032694">
    <property type="entry name" value="CopC/D"/>
</dbReference>
<feature type="transmembrane region" description="Helical" evidence="7">
    <location>
        <begin position="433"/>
        <end position="452"/>
    </location>
</feature>
<evidence type="ECO:0000259" key="8">
    <source>
        <dbReference type="Pfam" id="PF05425"/>
    </source>
</evidence>
<protein>
    <submittedName>
        <fullName evidence="9">Cytochrome c oxidase assembly protein</fullName>
    </submittedName>
</protein>
<feature type="transmembrane region" description="Helical" evidence="7">
    <location>
        <begin position="513"/>
        <end position="532"/>
    </location>
</feature>
<feature type="transmembrane region" description="Helical" evidence="7">
    <location>
        <begin position="85"/>
        <end position="106"/>
    </location>
</feature>
<feature type="transmembrane region" description="Helical" evidence="7">
    <location>
        <begin position="544"/>
        <end position="563"/>
    </location>
</feature>
<evidence type="ECO:0000256" key="2">
    <source>
        <dbReference type="ARBA" id="ARBA00022475"/>
    </source>
</evidence>
<keyword evidence="5 7" id="KW-0472">Membrane</keyword>
<proteinExistence type="predicted"/>
<dbReference type="AlphaFoldDB" id="A0AB39BH76"/>
<feature type="region of interest" description="Disordered" evidence="6">
    <location>
        <begin position="648"/>
        <end position="667"/>
    </location>
</feature>
<feature type="transmembrane region" description="Helical" evidence="7">
    <location>
        <begin position="187"/>
        <end position="212"/>
    </location>
</feature>
<evidence type="ECO:0000256" key="5">
    <source>
        <dbReference type="ARBA" id="ARBA00023136"/>
    </source>
</evidence>
<feature type="domain" description="Copper resistance protein D" evidence="8">
    <location>
        <begin position="224"/>
        <end position="320"/>
    </location>
</feature>
<dbReference type="GO" id="GO:0005886">
    <property type="term" value="C:plasma membrane"/>
    <property type="evidence" value="ECO:0007669"/>
    <property type="project" value="UniProtKB-SubCell"/>
</dbReference>
<evidence type="ECO:0000256" key="6">
    <source>
        <dbReference type="SAM" id="MobiDB-lite"/>
    </source>
</evidence>
<feature type="transmembrane region" description="Helical" evidence="7">
    <location>
        <begin position="395"/>
        <end position="413"/>
    </location>
</feature>
<keyword evidence="4 7" id="KW-1133">Transmembrane helix</keyword>
<feature type="transmembrane region" description="Helical" evidence="7">
    <location>
        <begin position="299"/>
        <end position="321"/>
    </location>
</feature>
<gene>
    <name evidence="9" type="ORF">ABFY20_00250</name>
</gene>
<dbReference type="RefSeq" id="WP_368497934.1">
    <property type="nucleotide sequence ID" value="NZ_CP162511.1"/>
</dbReference>
<keyword evidence="2" id="KW-1003">Cell membrane</keyword>
<evidence type="ECO:0000256" key="4">
    <source>
        <dbReference type="ARBA" id="ARBA00022989"/>
    </source>
</evidence>
<dbReference type="PANTHER" id="PTHR34820:SF4">
    <property type="entry name" value="INNER MEMBRANE PROTEIN YEBZ"/>
    <property type="match status" value="1"/>
</dbReference>
<dbReference type="InterPro" id="IPR008457">
    <property type="entry name" value="Cu-R_CopD_dom"/>
</dbReference>
<evidence type="ECO:0000313" key="9">
    <source>
        <dbReference type="EMBL" id="XDI05553.1"/>
    </source>
</evidence>
<name>A0AB39BH76_9MICO</name>
<sequence length="667" mass="71630">MLRVVRVAGPAALVAVSVAALLAALAIGGGAAPQLLEDPGAVVRYGLPAASMLVNIAAAGMIGSIGLVLFVFPGDSPVAARTLDVAAGSAALFTVAAGLTGFFSYLSVTARALSFDDTFSQGLGQFLTAIPLGQAWLQTTLTGAVVTVLCFAVRNQTALFFVGLLAVASLWPMAQQGHAAGTDGHDAAITALMLHLVFAAAWLGGLVVIAILSRQLDTPRLVDVVARYSSVALVCFIVVAASGYVSAELRVGSLDRLLTPYGVLVLVKVGALVALGVFGAFHRRFVIGRLADTGRRRHFWWLVVAELAFMGIATGFAAALARTATPVPETVPPEQTAAQILTGTQLPPEPTVERFLTLWNFDLIWVLVCAFGIVFYLAGVWRLHRRGDRWPWYRTVLWVAGMLMLFYVTNGGLNVYEKFLFSAHMFGHMTLSMAIPLLLVPAGPVTLALRAIRKRDDGSRGMREWILLAVHSRVAAVIANPIVAGVLFATSLVAFYYTPLFRWATEDHLGHEWMIVHFLIVGYLFVQALIGIDPVPYKLPYPFRLVLLLATMAFHAFFGLALMEGTGLLLADWFGATGRTWAADALEDQQTGGGIAWSIGEIPTVILAFVVAVQWSRNDKKETTRRDRNADRTGEAELEEYNRMLAQLAGGSGRSEGGRQGEGSAPR</sequence>
<feature type="compositionally biased region" description="Gly residues" evidence="6">
    <location>
        <begin position="650"/>
        <end position="661"/>
    </location>
</feature>
<feature type="transmembrane region" description="Helical" evidence="7">
    <location>
        <begin position="126"/>
        <end position="151"/>
    </location>
</feature>
<feature type="transmembrane region" description="Helical" evidence="7">
    <location>
        <begin position="158"/>
        <end position="175"/>
    </location>
</feature>
<dbReference type="InterPro" id="IPR019108">
    <property type="entry name" value="Caa3_assmbl_CtaG-rel"/>
</dbReference>